<dbReference type="Proteomes" id="UP000078200">
    <property type="component" value="Unassembled WGS sequence"/>
</dbReference>
<reference evidence="1" key="1">
    <citation type="submission" date="2020-05" db="UniProtKB">
        <authorList>
            <consortium name="EnsemblMetazoa"/>
        </authorList>
    </citation>
    <scope>IDENTIFICATION</scope>
    <source>
        <strain evidence="1">TTRI</strain>
    </source>
</reference>
<name>A0A1A9VFL2_GLOAU</name>
<protein>
    <submittedName>
        <fullName evidence="1">Uncharacterized protein</fullName>
    </submittedName>
</protein>
<keyword evidence="2" id="KW-1185">Reference proteome</keyword>
<dbReference type="VEuPathDB" id="VectorBase:GAUT035703"/>
<dbReference type="AlphaFoldDB" id="A0A1A9VFL2"/>
<sequence length="101" mass="11082">MFTFFKYLDSLTTQSGQSMNVTDNCGALLSPNLIDMVLRTSPISPVCSDIESSCGTKFNPPKTIRCYDHEEAQMFTTELVQSVENGGNLQQSDTSSCIDSI</sequence>
<evidence type="ECO:0000313" key="2">
    <source>
        <dbReference type="Proteomes" id="UP000078200"/>
    </source>
</evidence>
<proteinExistence type="predicted"/>
<organism evidence="1 2">
    <name type="scientific">Glossina austeni</name>
    <name type="common">Savannah tsetse fly</name>
    <dbReference type="NCBI Taxonomy" id="7395"/>
    <lineage>
        <taxon>Eukaryota</taxon>
        <taxon>Metazoa</taxon>
        <taxon>Ecdysozoa</taxon>
        <taxon>Arthropoda</taxon>
        <taxon>Hexapoda</taxon>
        <taxon>Insecta</taxon>
        <taxon>Pterygota</taxon>
        <taxon>Neoptera</taxon>
        <taxon>Endopterygota</taxon>
        <taxon>Diptera</taxon>
        <taxon>Brachycera</taxon>
        <taxon>Muscomorpha</taxon>
        <taxon>Hippoboscoidea</taxon>
        <taxon>Glossinidae</taxon>
        <taxon>Glossina</taxon>
    </lineage>
</organism>
<evidence type="ECO:0000313" key="1">
    <source>
        <dbReference type="EnsemblMetazoa" id="GAUT035703-PA"/>
    </source>
</evidence>
<dbReference type="EnsemblMetazoa" id="GAUT035703-RA">
    <property type="protein sequence ID" value="GAUT035703-PA"/>
    <property type="gene ID" value="GAUT035703"/>
</dbReference>
<accession>A0A1A9VFL2</accession>